<evidence type="ECO:0000313" key="6">
    <source>
        <dbReference type="EMBL" id="ESR24925.1"/>
    </source>
</evidence>
<comment type="caution">
    <text evidence="6">The sequence shown here is derived from an EMBL/GenBank/DDBJ whole genome shotgun (WGS) entry which is preliminary data.</text>
</comment>
<dbReference type="PANTHER" id="PTHR43807:SF20">
    <property type="entry name" value="FI04487P"/>
    <property type="match status" value="1"/>
</dbReference>
<dbReference type="NCBIfam" id="NF006488">
    <property type="entry name" value="PRK08912.1"/>
    <property type="match status" value="1"/>
</dbReference>
<keyword evidence="7" id="KW-1185">Reference proteome</keyword>
<sequence length="389" mass="42399">MNRIYSSLPTTVFEAMSALARETGAINLGQGFPDHAGPEDVRRKAAEAVLDGYNQYPPMMGIPELRQAIAAHYAHHQGLSLDWQSEVMVTSGATEAIADALFGLIEEGDEVVLFQPMYDAYVPLVRRAGGIPRFVTLKPPHWKITREALEPVFNERTKLVLINNPLNPACSVSSREELELVGEFAEASDAIVVADEVWEHVVYDGRKHVSVLNIPSLRERAVKIGSAGKIFSLTGWKVGLVCAAPPIMHVLGKAHQFMTFTTPPNLQVAVAYGLGKDDDYFVSMRQELQTKRDRFAAGLAQAGFPVLPSAGTYFIPVDLAPLGVGDDVSFCERLVREAGVVAIPVSAFYEEEPVKTVLRFCFAKSDTTLDSALERLSRLDLEATAAAAG</sequence>
<dbReference type="AlphaFoldDB" id="V4RP25"/>
<dbReference type="PANTHER" id="PTHR43807">
    <property type="entry name" value="FI04487P"/>
    <property type="match status" value="1"/>
</dbReference>
<gene>
    <name evidence="6" type="ORF">N177_2248</name>
</gene>
<evidence type="ECO:0000256" key="1">
    <source>
        <dbReference type="ARBA" id="ARBA00001933"/>
    </source>
</evidence>
<dbReference type="GO" id="GO:0005737">
    <property type="term" value="C:cytoplasm"/>
    <property type="evidence" value="ECO:0007669"/>
    <property type="project" value="TreeGrafter"/>
</dbReference>
<dbReference type="eggNOG" id="COG0436">
    <property type="taxonomic scope" value="Bacteria"/>
</dbReference>
<accession>V4RP25</accession>
<dbReference type="GO" id="GO:0004069">
    <property type="term" value="F:L-aspartate:2-oxoglutarate aminotransferase activity"/>
    <property type="evidence" value="ECO:0007669"/>
    <property type="project" value="UniProtKB-EC"/>
</dbReference>
<dbReference type="Gene3D" id="3.90.1150.10">
    <property type="entry name" value="Aspartate Aminotransferase, domain 1"/>
    <property type="match status" value="1"/>
</dbReference>
<keyword evidence="2 6" id="KW-0032">Aminotransferase</keyword>
<dbReference type="RefSeq" id="WP_023432378.1">
    <property type="nucleotide sequence ID" value="NZ_AWXZ01000029.1"/>
</dbReference>
<name>V4RP25_9HYPH</name>
<dbReference type="Pfam" id="PF00155">
    <property type="entry name" value="Aminotran_1_2"/>
    <property type="match status" value="1"/>
</dbReference>
<dbReference type="STRING" id="631454.N177_2248"/>
<organism evidence="6 7">
    <name type="scientific">Lutibaculum baratangense AMV1</name>
    <dbReference type="NCBI Taxonomy" id="631454"/>
    <lineage>
        <taxon>Bacteria</taxon>
        <taxon>Pseudomonadati</taxon>
        <taxon>Pseudomonadota</taxon>
        <taxon>Alphaproteobacteria</taxon>
        <taxon>Hyphomicrobiales</taxon>
        <taxon>Tepidamorphaceae</taxon>
        <taxon>Lutibaculum</taxon>
    </lineage>
</organism>
<dbReference type="GO" id="GO:0016212">
    <property type="term" value="F:kynurenine-oxoglutarate transaminase activity"/>
    <property type="evidence" value="ECO:0007669"/>
    <property type="project" value="TreeGrafter"/>
</dbReference>
<evidence type="ECO:0000313" key="7">
    <source>
        <dbReference type="Proteomes" id="UP000017819"/>
    </source>
</evidence>
<evidence type="ECO:0000256" key="3">
    <source>
        <dbReference type="ARBA" id="ARBA00022679"/>
    </source>
</evidence>
<dbReference type="GO" id="GO:0030170">
    <property type="term" value="F:pyridoxal phosphate binding"/>
    <property type="evidence" value="ECO:0007669"/>
    <property type="project" value="InterPro"/>
</dbReference>
<dbReference type="SUPFAM" id="SSF53383">
    <property type="entry name" value="PLP-dependent transferases"/>
    <property type="match status" value="1"/>
</dbReference>
<evidence type="ECO:0000256" key="4">
    <source>
        <dbReference type="ARBA" id="ARBA00022898"/>
    </source>
</evidence>
<dbReference type="CDD" id="cd00609">
    <property type="entry name" value="AAT_like"/>
    <property type="match status" value="1"/>
</dbReference>
<dbReference type="OrthoDB" id="9763453at2"/>
<protein>
    <submittedName>
        <fullName evidence="6">Aspartate aminotransferase</fullName>
        <ecNumber evidence="6">2.6.1.1</ecNumber>
    </submittedName>
</protein>
<dbReference type="Proteomes" id="UP000017819">
    <property type="component" value="Unassembled WGS sequence"/>
</dbReference>
<comment type="cofactor">
    <cofactor evidence="1">
        <name>pyridoxal 5'-phosphate</name>
        <dbReference type="ChEBI" id="CHEBI:597326"/>
    </cofactor>
</comment>
<dbReference type="EC" id="2.6.1.1" evidence="6"/>
<dbReference type="InterPro" id="IPR015421">
    <property type="entry name" value="PyrdxlP-dep_Trfase_major"/>
</dbReference>
<dbReference type="EMBL" id="AWXZ01000029">
    <property type="protein sequence ID" value="ESR24925.1"/>
    <property type="molecule type" value="Genomic_DNA"/>
</dbReference>
<dbReference type="InterPro" id="IPR015424">
    <property type="entry name" value="PyrdxlP-dep_Trfase"/>
</dbReference>
<evidence type="ECO:0000256" key="2">
    <source>
        <dbReference type="ARBA" id="ARBA00022576"/>
    </source>
</evidence>
<keyword evidence="4" id="KW-0663">Pyridoxal phosphate</keyword>
<dbReference type="Gene3D" id="3.40.640.10">
    <property type="entry name" value="Type I PLP-dependent aspartate aminotransferase-like (Major domain)"/>
    <property type="match status" value="1"/>
</dbReference>
<evidence type="ECO:0000259" key="5">
    <source>
        <dbReference type="Pfam" id="PF00155"/>
    </source>
</evidence>
<reference evidence="6 7" key="1">
    <citation type="journal article" date="2014" name="Genome Announc.">
        <title>Draft Genome Sequence of Lutibaculum baratangense Strain AMV1T, Isolated from a Mud Volcano in Andamans, India.</title>
        <authorList>
            <person name="Singh A."/>
            <person name="Sreenivas A."/>
            <person name="Sathyanarayana Reddy G."/>
            <person name="Pinnaka A.K."/>
            <person name="Shivaji S."/>
        </authorList>
    </citation>
    <scope>NUCLEOTIDE SEQUENCE [LARGE SCALE GENOMIC DNA]</scope>
    <source>
        <strain evidence="6 7">AMV1</strain>
    </source>
</reference>
<dbReference type="InterPro" id="IPR015422">
    <property type="entry name" value="PyrdxlP-dep_Trfase_small"/>
</dbReference>
<proteinExistence type="predicted"/>
<dbReference type="InterPro" id="IPR004839">
    <property type="entry name" value="Aminotransferase_I/II_large"/>
</dbReference>
<dbReference type="PATRIC" id="fig|631454.5.peg.2217"/>
<keyword evidence="3 6" id="KW-0808">Transferase</keyword>
<dbReference type="InterPro" id="IPR051326">
    <property type="entry name" value="Kynurenine-oxoglutarate_AT"/>
</dbReference>
<feature type="domain" description="Aminotransferase class I/classII large" evidence="5">
    <location>
        <begin position="25"/>
        <end position="376"/>
    </location>
</feature>